<accession>A0A7W7Y9U5</accession>
<dbReference type="PROSITE" id="PS50043">
    <property type="entry name" value="HTH_LUXR_2"/>
    <property type="match status" value="1"/>
</dbReference>
<keyword evidence="4" id="KW-0804">Transcription</keyword>
<evidence type="ECO:0000256" key="4">
    <source>
        <dbReference type="ARBA" id="ARBA00023163"/>
    </source>
</evidence>
<keyword evidence="2" id="KW-0805">Transcription regulation</keyword>
<dbReference type="AlphaFoldDB" id="A0A7W7Y9U5"/>
<evidence type="ECO:0000256" key="1">
    <source>
        <dbReference type="ARBA" id="ARBA00022553"/>
    </source>
</evidence>
<dbReference type="InterPro" id="IPR000792">
    <property type="entry name" value="Tscrpt_reg_LuxR_C"/>
</dbReference>
<keyword evidence="9" id="KW-1185">Reference proteome</keyword>
<dbReference type="PANTHER" id="PTHR43214:SF41">
    <property type="entry name" value="NITRATE_NITRITE RESPONSE REGULATOR PROTEIN NARP"/>
    <property type="match status" value="1"/>
</dbReference>
<dbReference type="SMART" id="SM00448">
    <property type="entry name" value="REC"/>
    <property type="match status" value="1"/>
</dbReference>
<dbReference type="SUPFAM" id="SSF46894">
    <property type="entry name" value="C-terminal effector domain of the bipartite response regulators"/>
    <property type="match status" value="1"/>
</dbReference>
<organism evidence="8 9">
    <name type="scientific">Prosthecobacter vanneervenii</name>
    <dbReference type="NCBI Taxonomy" id="48466"/>
    <lineage>
        <taxon>Bacteria</taxon>
        <taxon>Pseudomonadati</taxon>
        <taxon>Verrucomicrobiota</taxon>
        <taxon>Verrucomicrobiia</taxon>
        <taxon>Verrucomicrobiales</taxon>
        <taxon>Verrucomicrobiaceae</taxon>
        <taxon>Prosthecobacter</taxon>
    </lineage>
</organism>
<evidence type="ECO:0000313" key="8">
    <source>
        <dbReference type="EMBL" id="MBB5032273.1"/>
    </source>
</evidence>
<protein>
    <submittedName>
        <fullName evidence="8">DNA-binding NarL/FixJ family response regulator</fullName>
    </submittedName>
</protein>
<dbReference type="SUPFAM" id="SSF52172">
    <property type="entry name" value="CheY-like"/>
    <property type="match status" value="1"/>
</dbReference>
<evidence type="ECO:0000313" key="9">
    <source>
        <dbReference type="Proteomes" id="UP000590740"/>
    </source>
</evidence>
<feature type="domain" description="Response regulatory" evidence="7">
    <location>
        <begin position="7"/>
        <end position="123"/>
    </location>
</feature>
<dbReference type="InterPro" id="IPR039420">
    <property type="entry name" value="WalR-like"/>
</dbReference>
<dbReference type="PRINTS" id="PR00038">
    <property type="entry name" value="HTHLUXR"/>
</dbReference>
<evidence type="ECO:0000259" key="6">
    <source>
        <dbReference type="PROSITE" id="PS50043"/>
    </source>
</evidence>
<dbReference type="InterPro" id="IPR001789">
    <property type="entry name" value="Sig_transdc_resp-reg_receiver"/>
</dbReference>
<dbReference type="GO" id="GO:0000160">
    <property type="term" value="P:phosphorelay signal transduction system"/>
    <property type="evidence" value="ECO:0007669"/>
    <property type="project" value="InterPro"/>
</dbReference>
<dbReference type="Proteomes" id="UP000590740">
    <property type="component" value="Unassembled WGS sequence"/>
</dbReference>
<proteinExistence type="predicted"/>
<evidence type="ECO:0000256" key="5">
    <source>
        <dbReference type="PROSITE-ProRule" id="PRU00169"/>
    </source>
</evidence>
<dbReference type="CDD" id="cd06170">
    <property type="entry name" value="LuxR_C_like"/>
    <property type="match status" value="1"/>
</dbReference>
<dbReference type="InterPro" id="IPR011006">
    <property type="entry name" value="CheY-like_superfamily"/>
</dbReference>
<dbReference type="GO" id="GO:0006355">
    <property type="term" value="P:regulation of DNA-templated transcription"/>
    <property type="evidence" value="ECO:0007669"/>
    <property type="project" value="InterPro"/>
</dbReference>
<name>A0A7W7Y9U5_9BACT</name>
<dbReference type="Gene3D" id="3.40.50.2300">
    <property type="match status" value="1"/>
</dbReference>
<dbReference type="RefSeq" id="WP_184339206.1">
    <property type="nucleotide sequence ID" value="NZ_JACHIG010000003.1"/>
</dbReference>
<dbReference type="InterPro" id="IPR058245">
    <property type="entry name" value="NreC/VraR/RcsB-like_REC"/>
</dbReference>
<keyword evidence="3 8" id="KW-0238">DNA-binding</keyword>
<evidence type="ECO:0000256" key="3">
    <source>
        <dbReference type="ARBA" id="ARBA00023125"/>
    </source>
</evidence>
<sequence length="213" mass="23533">MSAKQTRILLADDHAVVRNGFRMILAAQWDMEVVGEASNGREAVDKAIDLQPDVVVLDVTMPELNGIEAARQISKAVPKARILALSMQKDSVYVREMLRAGANGYLLKDSNESDLLAAVRAVANGKGFLSPEVSDAVLDDYRKHVTNPIDLLSPREREVLQMISESKTNKEIASVLNLSVYTVEAHRGRIMEKLNLHSIGELVRFSIRNGLID</sequence>
<dbReference type="EMBL" id="JACHIG010000003">
    <property type="protein sequence ID" value="MBB5032273.1"/>
    <property type="molecule type" value="Genomic_DNA"/>
</dbReference>
<feature type="modified residue" description="4-aspartylphosphate" evidence="5">
    <location>
        <position position="58"/>
    </location>
</feature>
<dbReference type="GO" id="GO:0003677">
    <property type="term" value="F:DNA binding"/>
    <property type="evidence" value="ECO:0007669"/>
    <property type="project" value="UniProtKB-KW"/>
</dbReference>
<feature type="domain" description="HTH luxR-type" evidence="6">
    <location>
        <begin position="145"/>
        <end position="210"/>
    </location>
</feature>
<dbReference type="CDD" id="cd17535">
    <property type="entry name" value="REC_NarL-like"/>
    <property type="match status" value="1"/>
</dbReference>
<dbReference type="PANTHER" id="PTHR43214">
    <property type="entry name" value="TWO-COMPONENT RESPONSE REGULATOR"/>
    <property type="match status" value="1"/>
</dbReference>
<dbReference type="InterPro" id="IPR016032">
    <property type="entry name" value="Sig_transdc_resp-reg_C-effctor"/>
</dbReference>
<dbReference type="SMART" id="SM00421">
    <property type="entry name" value="HTH_LUXR"/>
    <property type="match status" value="1"/>
</dbReference>
<reference evidence="8 9" key="1">
    <citation type="submission" date="2020-08" db="EMBL/GenBank/DDBJ databases">
        <title>Genomic Encyclopedia of Type Strains, Phase IV (KMG-IV): sequencing the most valuable type-strain genomes for metagenomic binning, comparative biology and taxonomic classification.</title>
        <authorList>
            <person name="Goeker M."/>
        </authorList>
    </citation>
    <scope>NUCLEOTIDE SEQUENCE [LARGE SCALE GENOMIC DNA]</scope>
    <source>
        <strain evidence="8 9">DSM 12252</strain>
    </source>
</reference>
<gene>
    <name evidence="8" type="ORF">HNQ65_001850</name>
</gene>
<dbReference type="Pfam" id="PF00072">
    <property type="entry name" value="Response_reg"/>
    <property type="match status" value="1"/>
</dbReference>
<evidence type="ECO:0000259" key="7">
    <source>
        <dbReference type="PROSITE" id="PS50110"/>
    </source>
</evidence>
<comment type="caution">
    <text evidence="8">The sequence shown here is derived from an EMBL/GenBank/DDBJ whole genome shotgun (WGS) entry which is preliminary data.</text>
</comment>
<dbReference type="PROSITE" id="PS50110">
    <property type="entry name" value="RESPONSE_REGULATORY"/>
    <property type="match status" value="1"/>
</dbReference>
<keyword evidence="1 5" id="KW-0597">Phosphoprotein</keyword>
<dbReference type="Pfam" id="PF00196">
    <property type="entry name" value="GerE"/>
    <property type="match status" value="1"/>
</dbReference>
<evidence type="ECO:0000256" key="2">
    <source>
        <dbReference type="ARBA" id="ARBA00023015"/>
    </source>
</evidence>